<evidence type="ECO:0000313" key="2">
    <source>
        <dbReference type="EMBL" id="KOM57418.1"/>
    </source>
</evidence>
<name>A0A0L9VR35_PHAAN</name>
<dbReference type="InterPro" id="IPR046796">
    <property type="entry name" value="Transposase_32_dom"/>
</dbReference>
<organism evidence="2 3">
    <name type="scientific">Phaseolus angularis</name>
    <name type="common">Azuki bean</name>
    <name type="synonym">Vigna angularis</name>
    <dbReference type="NCBI Taxonomy" id="3914"/>
    <lineage>
        <taxon>Eukaryota</taxon>
        <taxon>Viridiplantae</taxon>
        <taxon>Streptophyta</taxon>
        <taxon>Embryophyta</taxon>
        <taxon>Tracheophyta</taxon>
        <taxon>Spermatophyta</taxon>
        <taxon>Magnoliopsida</taxon>
        <taxon>eudicotyledons</taxon>
        <taxon>Gunneridae</taxon>
        <taxon>Pentapetalae</taxon>
        <taxon>rosids</taxon>
        <taxon>fabids</taxon>
        <taxon>Fabales</taxon>
        <taxon>Fabaceae</taxon>
        <taxon>Papilionoideae</taxon>
        <taxon>50 kb inversion clade</taxon>
        <taxon>NPAAA clade</taxon>
        <taxon>indigoferoid/millettioid clade</taxon>
        <taxon>Phaseoleae</taxon>
        <taxon>Vigna</taxon>
    </lineage>
</organism>
<dbReference type="Gramene" id="KOM57418">
    <property type="protein sequence ID" value="KOM57418"/>
    <property type="gene ID" value="LR48_Vigan11g045100"/>
</dbReference>
<accession>A0A0L9VR35</accession>
<dbReference type="Proteomes" id="UP000053144">
    <property type="component" value="Chromosome 11"/>
</dbReference>
<dbReference type="Pfam" id="PF20167">
    <property type="entry name" value="Transposase_32"/>
    <property type="match status" value="1"/>
</dbReference>
<protein>
    <recommendedName>
        <fullName evidence="1">Putative plant transposon protein domain-containing protein</fullName>
    </recommendedName>
</protein>
<proteinExistence type="predicted"/>
<evidence type="ECO:0000259" key="1">
    <source>
        <dbReference type="Pfam" id="PF20167"/>
    </source>
</evidence>
<evidence type="ECO:0000313" key="3">
    <source>
        <dbReference type="Proteomes" id="UP000053144"/>
    </source>
</evidence>
<sequence length="252" mass="28374">MRLHVDVQAVTLARREGLLNVKEPTLCYCFCFGPWQLLCAPPFPSPKSVAAACSLAHVGRTTSSSGKRVKIVGHKRKEKETIYANKFLTAAHEKYFLIMDGRRLLMERGEEETYMSYVRGKKIFFDADTVNNFLGTDWNGEHCQFALSMEEGVDFDEVEWMAFTHANIQPYSHVSDITPHMAIFLFSVVRGLNINIEHVIVDEIHNCACSANNKSPLGHPSLITHLCEIAGVNVSTPPLERPRKEIDASDYT</sequence>
<dbReference type="AlphaFoldDB" id="A0A0L9VR35"/>
<feature type="domain" description="Putative plant transposon protein" evidence="1">
    <location>
        <begin position="111"/>
        <end position="233"/>
    </location>
</feature>
<dbReference type="EMBL" id="CM003381">
    <property type="protein sequence ID" value="KOM57418.1"/>
    <property type="molecule type" value="Genomic_DNA"/>
</dbReference>
<reference evidence="3" key="1">
    <citation type="journal article" date="2015" name="Proc. Natl. Acad. Sci. U.S.A.">
        <title>Genome sequencing of adzuki bean (Vigna angularis) provides insight into high starch and low fat accumulation and domestication.</title>
        <authorList>
            <person name="Yang K."/>
            <person name="Tian Z."/>
            <person name="Chen C."/>
            <person name="Luo L."/>
            <person name="Zhao B."/>
            <person name="Wang Z."/>
            <person name="Yu L."/>
            <person name="Li Y."/>
            <person name="Sun Y."/>
            <person name="Li W."/>
            <person name="Chen Y."/>
            <person name="Li Y."/>
            <person name="Zhang Y."/>
            <person name="Ai D."/>
            <person name="Zhao J."/>
            <person name="Shang C."/>
            <person name="Ma Y."/>
            <person name="Wu B."/>
            <person name="Wang M."/>
            <person name="Gao L."/>
            <person name="Sun D."/>
            <person name="Zhang P."/>
            <person name="Guo F."/>
            <person name="Wang W."/>
            <person name="Li Y."/>
            <person name="Wang J."/>
            <person name="Varshney R.K."/>
            <person name="Wang J."/>
            <person name="Ling H.Q."/>
            <person name="Wan P."/>
        </authorList>
    </citation>
    <scope>NUCLEOTIDE SEQUENCE</scope>
    <source>
        <strain evidence="3">cv. Jingnong 6</strain>
    </source>
</reference>
<gene>
    <name evidence="2" type="ORF">LR48_Vigan11g045100</name>
</gene>